<feature type="coiled-coil region" evidence="1">
    <location>
        <begin position="158"/>
        <end position="231"/>
    </location>
</feature>
<gene>
    <name evidence="3" type="ORF">H4Q32_003034</name>
</gene>
<feature type="region of interest" description="Disordered" evidence="2">
    <location>
        <begin position="429"/>
        <end position="493"/>
    </location>
</feature>
<keyword evidence="1" id="KW-0175">Coiled coil</keyword>
<sequence length="493" mass="56476">MQGEGSCPQCPTEDDMREGDLGDGMGARSRRHHDHLPQMKSRGKFLSFLSQSRPSRGDSDKSNGPFSWTSCRAMYAVFREELEAERVAQWEKRQSESSSDDTSEELQRRLQEVTEEVELLRTELEVTHRHLEGKHEALRILQGQAILDKATCHTKILLQKSEERNKALEKEVNALQWEITFNQVQFKNVENSWSLKYDRVLAENEALKKALEEKMKEHQEQRTENASLSQKCLELLSMLSAKERRDYQRTQPSCSLRTDGSALELAVYGACQCNSNGGEPCSCARSAAASRKQVLQLKQELEEQQKRKEEAFVMMDAFRIAFEQQLRRVGENVLRQAENDRHQTHYQRHERGKQGSLSVGERLKKFLPTTSEGKLSADSNETLHMLLDLLNDKEEALAHQRKVSYMLARNTEDLEKRLKMQLEELGLKDSKTKTEASEESEWSRGRDCRCSADSCGSQHLTVPDSPTADDEQTSKANQPSAERRETKPDNKDV</sequence>
<feature type="region of interest" description="Disordered" evidence="2">
    <location>
        <begin position="1"/>
        <end position="65"/>
    </location>
</feature>
<proteinExistence type="predicted"/>
<dbReference type="Proteomes" id="UP000830375">
    <property type="component" value="Unassembled WGS sequence"/>
</dbReference>
<feature type="coiled-coil region" evidence="1">
    <location>
        <begin position="284"/>
        <end position="314"/>
    </location>
</feature>
<organism evidence="3 4">
    <name type="scientific">Labeo rohita</name>
    <name type="common">Indian major carp</name>
    <name type="synonym">Cyprinus rohita</name>
    <dbReference type="NCBI Taxonomy" id="84645"/>
    <lineage>
        <taxon>Eukaryota</taxon>
        <taxon>Metazoa</taxon>
        <taxon>Chordata</taxon>
        <taxon>Craniata</taxon>
        <taxon>Vertebrata</taxon>
        <taxon>Euteleostomi</taxon>
        <taxon>Actinopterygii</taxon>
        <taxon>Neopterygii</taxon>
        <taxon>Teleostei</taxon>
        <taxon>Ostariophysi</taxon>
        <taxon>Cypriniformes</taxon>
        <taxon>Cyprinidae</taxon>
        <taxon>Labeoninae</taxon>
        <taxon>Labeonini</taxon>
        <taxon>Labeo</taxon>
    </lineage>
</organism>
<reference evidence="3 4" key="1">
    <citation type="submission" date="2022-01" db="EMBL/GenBank/DDBJ databases">
        <title>A high-quality chromosome-level genome assembly of rohu carp, Labeo rohita.</title>
        <authorList>
            <person name="Arick M.A. II"/>
            <person name="Hsu C.-Y."/>
            <person name="Magbanua Z."/>
            <person name="Pechanova O."/>
            <person name="Grover C."/>
            <person name="Miller E."/>
            <person name="Thrash A."/>
            <person name="Ezzel L."/>
            <person name="Alam S."/>
            <person name="Benzie J."/>
            <person name="Hamilton M."/>
            <person name="Karsi A."/>
            <person name="Lawrence M.L."/>
            <person name="Peterson D.G."/>
        </authorList>
    </citation>
    <scope>NUCLEOTIDE SEQUENCE [LARGE SCALE GENOMIC DNA]</scope>
    <source>
        <strain evidence="4">BAU-BD-2019</strain>
        <tissue evidence="3">Blood</tissue>
    </source>
</reference>
<name>A0ABQ8MR87_LABRO</name>
<dbReference type="EMBL" id="JACTAM010000005">
    <property type="protein sequence ID" value="KAI2664751.1"/>
    <property type="molecule type" value="Genomic_DNA"/>
</dbReference>
<feature type="coiled-coil region" evidence="1">
    <location>
        <begin position="103"/>
        <end position="130"/>
    </location>
</feature>
<feature type="compositionally biased region" description="Basic and acidic residues" evidence="2">
    <location>
        <begin position="429"/>
        <end position="450"/>
    </location>
</feature>
<evidence type="ECO:0000313" key="4">
    <source>
        <dbReference type="Proteomes" id="UP000830375"/>
    </source>
</evidence>
<evidence type="ECO:0000256" key="1">
    <source>
        <dbReference type="SAM" id="Coils"/>
    </source>
</evidence>
<feature type="compositionally biased region" description="Basic and acidic residues" evidence="2">
    <location>
        <begin position="481"/>
        <end position="493"/>
    </location>
</feature>
<dbReference type="PANTHER" id="PTHR28616">
    <property type="entry name" value="COILED-COIL DOMAIN-CONTAINING PROTEIN 125"/>
    <property type="match status" value="1"/>
</dbReference>
<dbReference type="PANTHER" id="PTHR28616:SF1">
    <property type="entry name" value="COILED-COIL DOMAIN-CONTAINING PROTEIN 125"/>
    <property type="match status" value="1"/>
</dbReference>
<dbReference type="InterPro" id="IPR034608">
    <property type="entry name" value="CCDC125"/>
</dbReference>
<evidence type="ECO:0000256" key="2">
    <source>
        <dbReference type="SAM" id="MobiDB-lite"/>
    </source>
</evidence>
<evidence type="ECO:0000313" key="3">
    <source>
        <dbReference type="EMBL" id="KAI2664751.1"/>
    </source>
</evidence>
<protein>
    <submittedName>
        <fullName evidence="3">Coiled-coil domain-containing protein 125</fullName>
    </submittedName>
</protein>
<accession>A0ABQ8MR87</accession>
<keyword evidence="4" id="KW-1185">Reference proteome</keyword>
<comment type="caution">
    <text evidence="3">The sequence shown here is derived from an EMBL/GenBank/DDBJ whole genome shotgun (WGS) entry which is preliminary data.</text>
</comment>